<dbReference type="OrthoDB" id="837929at2"/>
<sequence>MKTTLKESEVLVKEGKANRQKNVESAGGKLYLTNQRIIFEGHGFNAQGSSASIDLNGCMFVSNGWTKFLGFIPLFPNAIVVAMEDGASHRFSVFGRKKWLEEVQGVLKEA</sequence>
<dbReference type="Proteomes" id="UP000321303">
    <property type="component" value="Unassembled WGS sequence"/>
</dbReference>
<accession>A0A511UP79</accession>
<evidence type="ECO:0000313" key="2">
    <source>
        <dbReference type="Proteomes" id="UP000321303"/>
    </source>
</evidence>
<keyword evidence="2" id="KW-1185">Reference proteome</keyword>
<protein>
    <recommendedName>
        <fullName evidence="3">GRAM domain-containing protein</fullName>
    </recommendedName>
</protein>
<proteinExistence type="predicted"/>
<dbReference type="RefSeq" id="WP_146875312.1">
    <property type="nucleotide sequence ID" value="NZ_BJXV01000010.1"/>
</dbReference>
<evidence type="ECO:0000313" key="1">
    <source>
        <dbReference type="EMBL" id="GEN28399.1"/>
    </source>
</evidence>
<gene>
    <name evidence="1" type="ORF">HVA01_20450</name>
</gene>
<organism evidence="1 2">
    <name type="scientific">Halovibrio variabilis</name>
    <dbReference type="NCBI Taxonomy" id="31910"/>
    <lineage>
        <taxon>Bacteria</taxon>
        <taxon>Pseudomonadati</taxon>
        <taxon>Pseudomonadota</taxon>
        <taxon>Gammaproteobacteria</taxon>
        <taxon>Oceanospirillales</taxon>
        <taxon>Halomonadaceae</taxon>
        <taxon>Halovibrio</taxon>
    </lineage>
</organism>
<dbReference type="InterPro" id="IPR011993">
    <property type="entry name" value="PH-like_dom_sf"/>
</dbReference>
<comment type="caution">
    <text evidence="1">The sequence shown here is derived from an EMBL/GenBank/DDBJ whole genome shotgun (WGS) entry which is preliminary data.</text>
</comment>
<name>A0A511UP79_9GAMM</name>
<evidence type="ECO:0008006" key="3">
    <source>
        <dbReference type="Google" id="ProtNLM"/>
    </source>
</evidence>
<dbReference type="Gene3D" id="2.30.29.30">
    <property type="entry name" value="Pleckstrin-homology domain (PH domain)/Phosphotyrosine-binding domain (PTB)"/>
    <property type="match status" value="1"/>
</dbReference>
<dbReference type="EMBL" id="BJXV01000010">
    <property type="protein sequence ID" value="GEN28399.1"/>
    <property type="molecule type" value="Genomic_DNA"/>
</dbReference>
<dbReference type="AlphaFoldDB" id="A0A511UP79"/>
<reference evidence="1 2" key="1">
    <citation type="submission" date="2019-07" db="EMBL/GenBank/DDBJ databases">
        <title>Whole genome shotgun sequence of Halomonas variabilis NBRC 102410.</title>
        <authorList>
            <person name="Hosoyama A."/>
            <person name="Uohara A."/>
            <person name="Ohji S."/>
            <person name="Ichikawa N."/>
        </authorList>
    </citation>
    <scope>NUCLEOTIDE SEQUENCE [LARGE SCALE GENOMIC DNA]</scope>
    <source>
        <strain evidence="1 2">NBRC 102410</strain>
    </source>
</reference>